<dbReference type="EMBL" id="MLAK01000582">
    <property type="protein sequence ID" value="OHT11676.1"/>
    <property type="molecule type" value="Genomic_DNA"/>
</dbReference>
<dbReference type="PROSITE" id="PS51257">
    <property type="entry name" value="PROKAR_LIPOPROTEIN"/>
    <property type="match status" value="1"/>
</dbReference>
<feature type="transmembrane region" description="Helical" evidence="2">
    <location>
        <begin position="600"/>
        <end position="626"/>
    </location>
</feature>
<evidence type="ECO:0000256" key="2">
    <source>
        <dbReference type="SAM" id="Phobius"/>
    </source>
</evidence>
<sequence>MKAICELFSELSSFFKQRIMLVSLCLFSWFVSCANAKDHLYKNEFYRSLLDNPETQTCDISKAQIEVKSDEILCNGEKYTRDSNSQINVIGLSTTNGIQLNNAGKVSLLLNSAQSESINVVETDLLLYFEGSSKILNRISLDENSKIEISNFTQNSNNKLLNEDSSKNSVLTVEKMDNNPEYSAIGGPCKSIVINNGKINAIGGIGSNAKLVTINNGEIFAKGVKDGEPGIGNCEQLIIDNGVIEATGGPNSAGIGSGNVEVSQIRIRGGKIYAFGGINASAIGSGSQKVNDIILTGGEIKATGGENGSGIGSGSNSNVSNLIITSVSIFSNGGENGAGIGTGSFSTVREITIYSGHIDSIGGLNAAGIGSGAAGSVSRISIKSGDISTRGSSNAAGIGSGAGILELSAHVDYVSITGGTITANGGDFAAGIGSGKGISEQSSTVIFVSIIGGEINGRGGKEAPGIGCGTSHGKLLHLSIKGGIVTAAPHSTTPSVKGIGDERLTLVEIAAEKPTDKDQYRCTKIISENGIIGKSVLIDSNTMEAHDSNAIIELNTQLSKKCAEQWKEEIDIPSDFLQTPTLTPGEGEGTPEATLQLHNLYVIIPLILGSFLVTGVVICIFLQIYLKKHAKAEKDGEYNSFHDRDFGNESAESEHVSEHEFKDSPPEGEL</sequence>
<proteinExistence type="predicted"/>
<name>A0A1J4KPF7_9EUKA</name>
<dbReference type="AlphaFoldDB" id="A0A1J4KPF7"/>
<keyword evidence="4" id="KW-1185">Reference proteome</keyword>
<comment type="caution">
    <text evidence="3">The sequence shown here is derived from an EMBL/GenBank/DDBJ whole genome shotgun (WGS) entry which is preliminary data.</text>
</comment>
<dbReference type="VEuPathDB" id="TrichDB:TRFO_03902"/>
<protein>
    <submittedName>
        <fullName evidence="3">Uncharacterized protein</fullName>
    </submittedName>
</protein>
<reference evidence="3" key="1">
    <citation type="submission" date="2016-10" db="EMBL/GenBank/DDBJ databases">
        <authorList>
            <person name="Benchimol M."/>
            <person name="Almeida L.G."/>
            <person name="Vasconcelos A.T."/>
            <person name="Perreira-Neves A."/>
            <person name="Rosa I.A."/>
            <person name="Tasca T."/>
            <person name="Bogo M.R."/>
            <person name="de Souza W."/>
        </authorList>
    </citation>
    <scope>NUCLEOTIDE SEQUENCE [LARGE SCALE GENOMIC DNA]</scope>
    <source>
        <strain evidence="3">K</strain>
    </source>
</reference>
<dbReference type="Pfam" id="PF18889">
    <property type="entry name" value="Beta_helix_3"/>
    <property type="match status" value="5"/>
</dbReference>
<organism evidence="3 4">
    <name type="scientific">Tritrichomonas foetus</name>
    <dbReference type="NCBI Taxonomy" id="1144522"/>
    <lineage>
        <taxon>Eukaryota</taxon>
        <taxon>Metamonada</taxon>
        <taxon>Parabasalia</taxon>
        <taxon>Tritrichomonadida</taxon>
        <taxon>Tritrichomonadidae</taxon>
        <taxon>Tritrichomonas</taxon>
    </lineage>
</organism>
<gene>
    <name evidence="3" type="ORF">TRFO_03902</name>
</gene>
<keyword evidence="2" id="KW-0472">Membrane</keyword>
<feature type="region of interest" description="Disordered" evidence="1">
    <location>
        <begin position="637"/>
        <end position="670"/>
    </location>
</feature>
<evidence type="ECO:0000313" key="4">
    <source>
        <dbReference type="Proteomes" id="UP000179807"/>
    </source>
</evidence>
<evidence type="ECO:0000256" key="1">
    <source>
        <dbReference type="SAM" id="MobiDB-lite"/>
    </source>
</evidence>
<dbReference type="Proteomes" id="UP000179807">
    <property type="component" value="Unassembled WGS sequence"/>
</dbReference>
<keyword evidence="2" id="KW-0812">Transmembrane</keyword>
<dbReference type="GeneID" id="94826289"/>
<dbReference type="RefSeq" id="XP_068364812.1">
    <property type="nucleotide sequence ID" value="XM_068491585.1"/>
</dbReference>
<accession>A0A1J4KPF7</accession>
<keyword evidence="2" id="KW-1133">Transmembrane helix</keyword>
<evidence type="ECO:0000313" key="3">
    <source>
        <dbReference type="EMBL" id="OHT11676.1"/>
    </source>
</evidence>